<evidence type="ECO:0000259" key="2">
    <source>
        <dbReference type="Pfam" id="PF03101"/>
    </source>
</evidence>
<comment type="caution">
    <text evidence="3">The sequence shown here is derived from an EMBL/GenBank/DDBJ whole genome shotgun (WGS) entry which is preliminary data.</text>
</comment>
<accession>A0A5N6PV97</accession>
<dbReference type="Pfam" id="PF03101">
    <property type="entry name" value="FAR1"/>
    <property type="match status" value="1"/>
</dbReference>
<dbReference type="Proteomes" id="UP000326396">
    <property type="component" value="Linkage Group LG10"/>
</dbReference>
<gene>
    <name evidence="3" type="ORF">E3N88_04550</name>
</gene>
<evidence type="ECO:0000313" key="3">
    <source>
        <dbReference type="EMBL" id="KAD7117282.1"/>
    </source>
</evidence>
<dbReference type="AlphaFoldDB" id="A0A5N6PV97"/>
<feature type="region of interest" description="Disordered" evidence="1">
    <location>
        <begin position="1"/>
        <end position="24"/>
    </location>
</feature>
<evidence type="ECO:0000256" key="1">
    <source>
        <dbReference type="SAM" id="MobiDB-lite"/>
    </source>
</evidence>
<evidence type="ECO:0000313" key="4">
    <source>
        <dbReference type="Proteomes" id="UP000326396"/>
    </source>
</evidence>
<proteinExistence type="predicted"/>
<keyword evidence="4" id="KW-1185">Reference proteome</keyword>
<sequence>MGGGDQPLEESENFLSPVVREPEPDHLNDDIFDILTGDSPLRYIGFNQQGCHSSLVYQTPNGSRYWCPDVSSRFKPEVGKIFLSWDEVYKMYKTYGEMSGFGIHVGGYKKWKGEITHRFLVCNKAGKPRGKRVDSMNPTSMAGARATCFKVTCCKELIRLRTIKGFSNYVLYEFSENHNHELISSENIDLTRKGKHLNFEDVHFVHAMSLNRVGATVAHRLQTSLKGGHHNMRGTRNSFKNVYADLMHNSNIRSRLHKLVWNVYISPATFEEKWHNLMAEFELNNHIWLNEMFQFVTSGSTNTLVQFQMCFDTAIDNQWYNQRVVEFKSNTTTCLFKTGLDLEVHAAKIYTQTIFKDVQKEIYKGMINCFINNVDVVDNFKVYTISHMDNRCDFVNQFKVSVHMLEHSYECSCMGFTRVGHSQRLSVDNTEVAVLRNEVTDCVNACVDQLAFNVDGLSSFTEKIKELKKELDDKFPCSSSSHKKQCVIEHLAGQHDEETIDLLPPHGIRNKGCGTSRRLVGPGEKAIENSKKTPRMNRSCNQLTFHDSRNCKKKANVGESTSQK</sequence>
<organism evidence="3 4">
    <name type="scientific">Mikania micrantha</name>
    <name type="common">bitter vine</name>
    <dbReference type="NCBI Taxonomy" id="192012"/>
    <lineage>
        <taxon>Eukaryota</taxon>
        <taxon>Viridiplantae</taxon>
        <taxon>Streptophyta</taxon>
        <taxon>Embryophyta</taxon>
        <taxon>Tracheophyta</taxon>
        <taxon>Spermatophyta</taxon>
        <taxon>Magnoliopsida</taxon>
        <taxon>eudicotyledons</taxon>
        <taxon>Gunneridae</taxon>
        <taxon>Pentapetalae</taxon>
        <taxon>asterids</taxon>
        <taxon>campanulids</taxon>
        <taxon>Asterales</taxon>
        <taxon>Asteraceae</taxon>
        <taxon>Asteroideae</taxon>
        <taxon>Heliantheae alliance</taxon>
        <taxon>Eupatorieae</taxon>
        <taxon>Mikania</taxon>
    </lineage>
</organism>
<reference evidence="3 4" key="1">
    <citation type="submission" date="2019-05" db="EMBL/GenBank/DDBJ databases">
        <title>Mikania micrantha, genome provides insights into the molecular mechanism of rapid growth.</title>
        <authorList>
            <person name="Liu B."/>
        </authorList>
    </citation>
    <scope>NUCLEOTIDE SEQUENCE [LARGE SCALE GENOMIC DNA]</scope>
    <source>
        <strain evidence="3">NLD-2019</strain>
        <tissue evidence="3">Leaf</tissue>
    </source>
</reference>
<dbReference type="EMBL" id="SZYD01000002">
    <property type="protein sequence ID" value="KAD7117282.1"/>
    <property type="molecule type" value="Genomic_DNA"/>
</dbReference>
<dbReference type="PANTHER" id="PTHR47718">
    <property type="entry name" value="OS01G0519700 PROTEIN"/>
    <property type="match status" value="1"/>
</dbReference>
<dbReference type="OrthoDB" id="2402896at2759"/>
<name>A0A5N6PV97_9ASTR</name>
<protein>
    <recommendedName>
        <fullName evidence="2">FAR1 domain-containing protein</fullName>
    </recommendedName>
</protein>
<dbReference type="InterPro" id="IPR004330">
    <property type="entry name" value="FAR1_DNA_bnd_dom"/>
</dbReference>
<dbReference type="PANTHER" id="PTHR47718:SF12">
    <property type="entry name" value="PROTEIN FAR1-RELATED SEQUENCE"/>
    <property type="match status" value="1"/>
</dbReference>
<feature type="domain" description="FAR1" evidence="2">
    <location>
        <begin position="91"/>
        <end position="183"/>
    </location>
</feature>